<name>A0A8R7U8I8_TRIUA</name>
<protein>
    <recommendedName>
        <fullName evidence="4">Secreted protein</fullName>
    </recommendedName>
</protein>
<feature type="signal peptide" evidence="1">
    <location>
        <begin position="1"/>
        <end position="21"/>
    </location>
</feature>
<evidence type="ECO:0008006" key="4">
    <source>
        <dbReference type="Google" id="ProtNLM"/>
    </source>
</evidence>
<organism evidence="2 3">
    <name type="scientific">Triticum urartu</name>
    <name type="common">Red wild einkorn</name>
    <name type="synonym">Crithodium urartu</name>
    <dbReference type="NCBI Taxonomy" id="4572"/>
    <lineage>
        <taxon>Eukaryota</taxon>
        <taxon>Viridiplantae</taxon>
        <taxon>Streptophyta</taxon>
        <taxon>Embryophyta</taxon>
        <taxon>Tracheophyta</taxon>
        <taxon>Spermatophyta</taxon>
        <taxon>Magnoliopsida</taxon>
        <taxon>Liliopsida</taxon>
        <taxon>Poales</taxon>
        <taxon>Poaceae</taxon>
        <taxon>BOP clade</taxon>
        <taxon>Pooideae</taxon>
        <taxon>Triticodae</taxon>
        <taxon>Triticeae</taxon>
        <taxon>Triticinae</taxon>
        <taxon>Triticum</taxon>
    </lineage>
</organism>
<evidence type="ECO:0000313" key="2">
    <source>
        <dbReference type="EnsemblPlants" id="TuG1812G0400002066.01.T01"/>
    </source>
</evidence>
<dbReference type="AlphaFoldDB" id="A0A8R7U8I8"/>
<proteinExistence type="predicted"/>
<reference evidence="3" key="1">
    <citation type="journal article" date="2013" name="Nature">
        <title>Draft genome of the wheat A-genome progenitor Triticum urartu.</title>
        <authorList>
            <person name="Ling H.Q."/>
            <person name="Zhao S."/>
            <person name="Liu D."/>
            <person name="Wang J."/>
            <person name="Sun H."/>
            <person name="Zhang C."/>
            <person name="Fan H."/>
            <person name="Li D."/>
            <person name="Dong L."/>
            <person name="Tao Y."/>
            <person name="Gao C."/>
            <person name="Wu H."/>
            <person name="Li Y."/>
            <person name="Cui Y."/>
            <person name="Guo X."/>
            <person name="Zheng S."/>
            <person name="Wang B."/>
            <person name="Yu K."/>
            <person name="Liang Q."/>
            <person name="Yang W."/>
            <person name="Lou X."/>
            <person name="Chen J."/>
            <person name="Feng M."/>
            <person name="Jian J."/>
            <person name="Zhang X."/>
            <person name="Luo G."/>
            <person name="Jiang Y."/>
            <person name="Liu J."/>
            <person name="Wang Z."/>
            <person name="Sha Y."/>
            <person name="Zhang B."/>
            <person name="Wu H."/>
            <person name="Tang D."/>
            <person name="Shen Q."/>
            <person name="Xue P."/>
            <person name="Zou S."/>
            <person name="Wang X."/>
            <person name="Liu X."/>
            <person name="Wang F."/>
            <person name="Yang Y."/>
            <person name="An X."/>
            <person name="Dong Z."/>
            <person name="Zhang K."/>
            <person name="Zhang X."/>
            <person name="Luo M.C."/>
            <person name="Dvorak J."/>
            <person name="Tong Y."/>
            <person name="Wang J."/>
            <person name="Yang H."/>
            <person name="Li Z."/>
            <person name="Wang D."/>
            <person name="Zhang A."/>
            <person name="Wang J."/>
        </authorList>
    </citation>
    <scope>NUCLEOTIDE SEQUENCE</scope>
    <source>
        <strain evidence="3">cv. G1812</strain>
    </source>
</reference>
<keyword evidence="3" id="KW-1185">Reference proteome</keyword>
<feature type="chain" id="PRO_5035828748" description="Secreted protein" evidence="1">
    <location>
        <begin position="22"/>
        <end position="117"/>
    </location>
</feature>
<keyword evidence="1" id="KW-0732">Signal</keyword>
<accession>A0A8R7U8I8</accession>
<evidence type="ECO:0000313" key="3">
    <source>
        <dbReference type="Proteomes" id="UP000015106"/>
    </source>
</evidence>
<reference evidence="2" key="3">
    <citation type="submission" date="2022-06" db="UniProtKB">
        <authorList>
            <consortium name="EnsemblPlants"/>
        </authorList>
    </citation>
    <scope>IDENTIFICATION</scope>
</reference>
<dbReference type="Proteomes" id="UP000015106">
    <property type="component" value="Chromosome 4"/>
</dbReference>
<dbReference type="EnsemblPlants" id="TuG1812G0400002066.01.T01">
    <property type="protein sequence ID" value="TuG1812G0400002066.01.T01"/>
    <property type="gene ID" value="TuG1812G0400002066.01"/>
</dbReference>
<sequence>MAYFSSLYYLAVFFREFLVGADDVVEVRVHELSGDVDVVEGLRDRRRDHISEAYYLHPCRVTGMQACELGRSSKGFKLCRLVILGSMALRCINGDHDVFSCLRAGRRCRWAPWWRRQ</sequence>
<evidence type="ECO:0000256" key="1">
    <source>
        <dbReference type="SAM" id="SignalP"/>
    </source>
</evidence>
<reference evidence="2" key="2">
    <citation type="submission" date="2018-03" db="EMBL/GenBank/DDBJ databases">
        <title>The Triticum urartu genome reveals the dynamic nature of wheat genome evolution.</title>
        <authorList>
            <person name="Ling H."/>
            <person name="Ma B."/>
            <person name="Shi X."/>
            <person name="Liu H."/>
            <person name="Dong L."/>
            <person name="Sun H."/>
            <person name="Cao Y."/>
            <person name="Gao Q."/>
            <person name="Zheng S."/>
            <person name="Li Y."/>
            <person name="Yu Y."/>
            <person name="Du H."/>
            <person name="Qi M."/>
            <person name="Li Y."/>
            <person name="Yu H."/>
            <person name="Cui Y."/>
            <person name="Wang N."/>
            <person name="Chen C."/>
            <person name="Wu H."/>
            <person name="Zhao Y."/>
            <person name="Zhang J."/>
            <person name="Li Y."/>
            <person name="Zhou W."/>
            <person name="Zhang B."/>
            <person name="Hu W."/>
            <person name="Eijk M."/>
            <person name="Tang J."/>
            <person name="Witsenboer H."/>
            <person name="Zhao S."/>
            <person name="Li Z."/>
            <person name="Zhang A."/>
            <person name="Wang D."/>
            <person name="Liang C."/>
        </authorList>
    </citation>
    <scope>NUCLEOTIDE SEQUENCE [LARGE SCALE GENOMIC DNA]</scope>
    <source>
        <strain evidence="2">cv. G1812</strain>
    </source>
</reference>
<dbReference type="Gramene" id="TuG1812G0400002066.01.T01">
    <property type="protein sequence ID" value="TuG1812G0400002066.01.T01"/>
    <property type="gene ID" value="TuG1812G0400002066.01"/>
</dbReference>